<accession>A0A844H6K7</accession>
<keyword evidence="2" id="KW-0808">Transferase</keyword>
<dbReference type="AlphaFoldDB" id="A0A844H6K7"/>
<dbReference type="SFLD" id="SFLDG01150">
    <property type="entry name" value="Main.1:_Beta-like"/>
    <property type="match status" value="1"/>
</dbReference>
<evidence type="ECO:0000259" key="1">
    <source>
        <dbReference type="PROSITE" id="PS50404"/>
    </source>
</evidence>
<organism evidence="2 3">
    <name type="scientific">Paracoccus limosus</name>
    <dbReference type="NCBI Taxonomy" id="913252"/>
    <lineage>
        <taxon>Bacteria</taxon>
        <taxon>Pseudomonadati</taxon>
        <taxon>Pseudomonadota</taxon>
        <taxon>Alphaproteobacteria</taxon>
        <taxon>Rhodobacterales</taxon>
        <taxon>Paracoccaceae</taxon>
        <taxon>Paracoccus</taxon>
    </lineage>
</organism>
<name>A0A844H6K7_9RHOB</name>
<dbReference type="InterPro" id="IPR004045">
    <property type="entry name" value="Glutathione_S-Trfase_N"/>
</dbReference>
<protein>
    <submittedName>
        <fullName evidence="2">Glutathione S-transferase</fullName>
    </submittedName>
</protein>
<dbReference type="SFLD" id="SFLDG00358">
    <property type="entry name" value="Main_(cytGST)"/>
    <property type="match status" value="1"/>
</dbReference>
<reference evidence="2 3" key="1">
    <citation type="submission" date="2019-11" db="EMBL/GenBank/DDBJ databases">
        <authorList>
            <person name="Dong K."/>
        </authorList>
    </citation>
    <scope>NUCLEOTIDE SEQUENCE [LARGE SCALE GENOMIC DNA]</scope>
    <source>
        <strain evidence="2 3">JCM 17370</strain>
    </source>
</reference>
<dbReference type="SUPFAM" id="SSF52833">
    <property type="entry name" value="Thioredoxin-like"/>
    <property type="match status" value="1"/>
</dbReference>
<dbReference type="EMBL" id="WMIF01000013">
    <property type="protein sequence ID" value="MTH35070.1"/>
    <property type="molecule type" value="Genomic_DNA"/>
</dbReference>
<evidence type="ECO:0000313" key="2">
    <source>
        <dbReference type="EMBL" id="MTH35070.1"/>
    </source>
</evidence>
<dbReference type="InterPro" id="IPR036282">
    <property type="entry name" value="Glutathione-S-Trfase_C_sf"/>
</dbReference>
<gene>
    <name evidence="2" type="ORF">GL279_10700</name>
</gene>
<dbReference type="SFLD" id="SFLDS00019">
    <property type="entry name" value="Glutathione_Transferase_(cytos"/>
    <property type="match status" value="1"/>
</dbReference>
<dbReference type="CDD" id="cd03046">
    <property type="entry name" value="GST_N_GTT1_like"/>
    <property type="match status" value="1"/>
</dbReference>
<dbReference type="Gene3D" id="3.40.30.10">
    <property type="entry name" value="Glutaredoxin"/>
    <property type="match status" value="1"/>
</dbReference>
<dbReference type="RefSeq" id="WP_155064623.1">
    <property type="nucleotide sequence ID" value="NZ_WMIF01000013.1"/>
</dbReference>
<dbReference type="PANTHER" id="PTHR44051:SF21">
    <property type="entry name" value="GLUTATHIONE S-TRANSFERASE FAMILY PROTEIN"/>
    <property type="match status" value="1"/>
</dbReference>
<dbReference type="GO" id="GO:0016740">
    <property type="term" value="F:transferase activity"/>
    <property type="evidence" value="ECO:0007669"/>
    <property type="project" value="UniProtKB-KW"/>
</dbReference>
<comment type="caution">
    <text evidence="2">The sequence shown here is derived from an EMBL/GenBank/DDBJ whole genome shotgun (WGS) entry which is preliminary data.</text>
</comment>
<dbReference type="Proteomes" id="UP000442533">
    <property type="component" value="Unassembled WGS sequence"/>
</dbReference>
<sequence length="215" mass="23964">MILHHVPGARSMRVLWLIEELGLDCTLQNWSLTDGGLRSAAFLALSPAGRIPALEIDGRAIFESGAIVQYLTERQGRLAPAPGTPERADFLEWLHFAETQAAILQNLNIQHIFLRPPEARSPALMRLDTRRLAVTARAMDQHLHGRETLLAEFSAADCMFGFNIEALFRFLPRADHPALAAYCDRMRARPAYLRAAARAGGDAIYARDFYELPDG</sequence>
<dbReference type="SUPFAM" id="SSF47616">
    <property type="entry name" value="GST C-terminal domain-like"/>
    <property type="match status" value="1"/>
</dbReference>
<dbReference type="InterPro" id="IPR040079">
    <property type="entry name" value="Glutathione_S-Trfase"/>
</dbReference>
<dbReference type="Pfam" id="PF02798">
    <property type="entry name" value="GST_N"/>
    <property type="match status" value="1"/>
</dbReference>
<proteinExistence type="predicted"/>
<dbReference type="Gene3D" id="1.20.1050.10">
    <property type="match status" value="1"/>
</dbReference>
<evidence type="ECO:0000313" key="3">
    <source>
        <dbReference type="Proteomes" id="UP000442533"/>
    </source>
</evidence>
<dbReference type="PANTHER" id="PTHR44051">
    <property type="entry name" value="GLUTATHIONE S-TRANSFERASE-RELATED"/>
    <property type="match status" value="1"/>
</dbReference>
<keyword evidence="3" id="KW-1185">Reference proteome</keyword>
<dbReference type="OrthoDB" id="5740960at2"/>
<dbReference type="PROSITE" id="PS50404">
    <property type="entry name" value="GST_NTER"/>
    <property type="match status" value="1"/>
</dbReference>
<feature type="domain" description="GST N-terminal" evidence="1">
    <location>
        <begin position="1"/>
        <end position="79"/>
    </location>
</feature>
<dbReference type="InterPro" id="IPR036249">
    <property type="entry name" value="Thioredoxin-like_sf"/>
</dbReference>